<comment type="catalytic activity">
    <reaction evidence="8">
        <text>L-seryl-[protein] + ATP = O-phospho-L-seryl-[protein] + ADP + H(+)</text>
        <dbReference type="Rhea" id="RHEA:17989"/>
        <dbReference type="Rhea" id="RHEA-COMP:9863"/>
        <dbReference type="Rhea" id="RHEA-COMP:11604"/>
        <dbReference type="ChEBI" id="CHEBI:15378"/>
        <dbReference type="ChEBI" id="CHEBI:29999"/>
        <dbReference type="ChEBI" id="CHEBI:30616"/>
        <dbReference type="ChEBI" id="CHEBI:83421"/>
        <dbReference type="ChEBI" id="CHEBI:456216"/>
        <dbReference type="EC" id="2.7.11.1"/>
    </reaction>
</comment>
<organism evidence="10 11">
    <name type="scientific">Diaporthe ampelina</name>
    <dbReference type="NCBI Taxonomy" id="1214573"/>
    <lineage>
        <taxon>Eukaryota</taxon>
        <taxon>Fungi</taxon>
        <taxon>Dikarya</taxon>
        <taxon>Ascomycota</taxon>
        <taxon>Pezizomycotina</taxon>
        <taxon>Sordariomycetes</taxon>
        <taxon>Sordariomycetidae</taxon>
        <taxon>Diaporthales</taxon>
        <taxon>Diaporthaceae</taxon>
        <taxon>Diaporthe</taxon>
    </lineage>
</organism>
<comment type="caution">
    <text evidence="10">The sequence shown here is derived from an EMBL/GenBank/DDBJ whole genome shotgun (WGS) entry which is preliminary data.</text>
</comment>
<keyword evidence="6" id="KW-0067">ATP-binding</keyword>
<evidence type="ECO:0000256" key="8">
    <source>
        <dbReference type="ARBA" id="ARBA00048679"/>
    </source>
</evidence>
<proteinExistence type="predicted"/>
<keyword evidence="11" id="KW-1185">Reference proteome</keyword>
<dbReference type="PANTHER" id="PTHR43671:SF98">
    <property type="entry name" value="SERINE_THREONINE-PROTEIN KINASE NEK11"/>
    <property type="match status" value="1"/>
</dbReference>
<evidence type="ECO:0000313" key="10">
    <source>
        <dbReference type="EMBL" id="KKY34802.1"/>
    </source>
</evidence>
<keyword evidence="3" id="KW-0808">Transferase</keyword>
<evidence type="ECO:0000313" key="11">
    <source>
        <dbReference type="Proteomes" id="UP000034680"/>
    </source>
</evidence>
<feature type="domain" description="Protein kinase" evidence="9">
    <location>
        <begin position="1"/>
        <end position="84"/>
    </location>
</feature>
<reference evidence="10 11" key="1">
    <citation type="submission" date="2015-05" db="EMBL/GenBank/DDBJ databases">
        <title>Distinctive expansion of gene families associated with plant cell wall degradation and secondary metabolism in the genomes of grapevine trunk pathogens.</title>
        <authorList>
            <person name="Lawrence D.P."/>
            <person name="Travadon R."/>
            <person name="Rolshausen P.E."/>
            <person name="Baumgartner K."/>
        </authorList>
    </citation>
    <scope>NUCLEOTIDE SEQUENCE [LARGE SCALE GENOMIC DNA]</scope>
    <source>
        <strain evidence="10">DA912</strain>
    </source>
</reference>
<evidence type="ECO:0000256" key="2">
    <source>
        <dbReference type="ARBA" id="ARBA00022527"/>
    </source>
</evidence>
<dbReference type="EMBL" id="LCUC01000184">
    <property type="protein sequence ID" value="KKY34802.1"/>
    <property type="molecule type" value="Genomic_DNA"/>
</dbReference>
<evidence type="ECO:0000256" key="4">
    <source>
        <dbReference type="ARBA" id="ARBA00022741"/>
    </source>
</evidence>
<accession>A0A0G2FK96</accession>
<protein>
    <recommendedName>
        <fullName evidence="1">non-specific serine/threonine protein kinase</fullName>
        <ecNumber evidence="1">2.7.11.1</ecNumber>
    </recommendedName>
</protein>
<evidence type="ECO:0000256" key="1">
    <source>
        <dbReference type="ARBA" id="ARBA00012513"/>
    </source>
</evidence>
<dbReference type="PROSITE" id="PS50011">
    <property type="entry name" value="PROTEIN_KINASE_DOM"/>
    <property type="match status" value="1"/>
</dbReference>
<keyword evidence="4" id="KW-0547">Nucleotide-binding</keyword>
<evidence type="ECO:0000256" key="6">
    <source>
        <dbReference type="ARBA" id="ARBA00022840"/>
    </source>
</evidence>
<dbReference type="AlphaFoldDB" id="A0A0G2FK96"/>
<evidence type="ECO:0000256" key="7">
    <source>
        <dbReference type="ARBA" id="ARBA00047899"/>
    </source>
</evidence>
<dbReference type="OrthoDB" id="4062651at2759"/>
<sequence length="84" mass="9031">MLQALGCVASMGIVHRDVKPESILYTYSPSGELVFKLGDFGLCNQIALAQSTARTPIYMAPEISSAAQGQTPKADIWSLFIVLV</sequence>
<evidence type="ECO:0000259" key="9">
    <source>
        <dbReference type="PROSITE" id="PS50011"/>
    </source>
</evidence>
<dbReference type="InterPro" id="IPR011009">
    <property type="entry name" value="Kinase-like_dom_sf"/>
</dbReference>
<dbReference type="Pfam" id="PF00069">
    <property type="entry name" value="Pkinase"/>
    <property type="match status" value="1"/>
</dbReference>
<name>A0A0G2FK96_9PEZI</name>
<evidence type="ECO:0000256" key="3">
    <source>
        <dbReference type="ARBA" id="ARBA00022679"/>
    </source>
</evidence>
<dbReference type="Proteomes" id="UP000034680">
    <property type="component" value="Unassembled WGS sequence"/>
</dbReference>
<keyword evidence="2" id="KW-0723">Serine/threonine-protein kinase</keyword>
<dbReference type="GO" id="GO:0004674">
    <property type="term" value="F:protein serine/threonine kinase activity"/>
    <property type="evidence" value="ECO:0007669"/>
    <property type="project" value="UniProtKB-KW"/>
</dbReference>
<dbReference type="GO" id="GO:0005524">
    <property type="term" value="F:ATP binding"/>
    <property type="evidence" value="ECO:0007669"/>
    <property type="project" value="UniProtKB-KW"/>
</dbReference>
<dbReference type="EC" id="2.7.11.1" evidence="1"/>
<keyword evidence="5 10" id="KW-0418">Kinase</keyword>
<dbReference type="SUPFAM" id="SSF56112">
    <property type="entry name" value="Protein kinase-like (PK-like)"/>
    <property type="match status" value="1"/>
</dbReference>
<dbReference type="PANTHER" id="PTHR43671">
    <property type="entry name" value="SERINE/THREONINE-PROTEIN KINASE NEK"/>
    <property type="match status" value="1"/>
</dbReference>
<dbReference type="Gene3D" id="1.10.510.10">
    <property type="entry name" value="Transferase(Phosphotransferase) domain 1"/>
    <property type="match status" value="1"/>
</dbReference>
<dbReference type="InterPro" id="IPR000719">
    <property type="entry name" value="Prot_kinase_dom"/>
</dbReference>
<dbReference type="InterPro" id="IPR050660">
    <property type="entry name" value="NEK_Ser/Thr_kinase"/>
</dbReference>
<evidence type="ECO:0000256" key="5">
    <source>
        <dbReference type="ARBA" id="ARBA00022777"/>
    </source>
</evidence>
<reference evidence="10 11" key="2">
    <citation type="submission" date="2015-05" db="EMBL/GenBank/DDBJ databases">
        <authorList>
            <person name="Morales-Cruz A."/>
            <person name="Amrine K.C."/>
            <person name="Cantu D."/>
        </authorList>
    </citation>
    <scope>NUCLEOTIDE SEQUENCE [LARGE SCALE GENOMIC DNA]</scope>
    <source>
        <strain evidence="10">DA912</strain>
    </source>
</reference>
<comment type="catalytic activity">
    <reaction evidence="7">
        <text>L-threonyl-[protein] + ATP = O-phospho-L-threonyl-[protein] + ADP + H(+)</text>
        <dbReference type="Rhea" id="RHEA:46608"/>
        <dbReference type="Rhea" id="RHEA-COMP:11060"/>
        <dbReference type="Rhea" id="RHEA-COMP:11605"/>
        <dbReference type="ChEBI" id="CHEBI:15378"/>
        <dbReference type="ChEBI" id="CHEBI:30013"/>
        <dbReference type="ChEBI" id="CHEBI:30616"/>
        <dbReference type="ChEBI" id="CHEBI:61977"/>
        <dbReference type="ChEBI" id="CHEBI:456216"/>
        <dbReference type="EC" id="2.7.11.1"/>
    </reaction>
</comment>
<dbReference type="STRING" id="1214573.A0A0G2FK96"/>
<gene>
    <name evidence="10" type="ORF">UCDDA912_g05207</name>
</gene>